<dbReference type="InterPro" id="IPR002110">
    <property type="entry name" value="Ankyrin_rpt"/>
</dbReference>
<dbReference type="VEuPathDB" id="FungiDB:CC77DRAFT_1067230"/>
<dbReference type="SUPFAM" id="SSF48403">
    <property type="entry name" value="Ankyrin repeat"/>
    <property type="match status" value="1"/>
</dbReference>
<proteinExistence type="predicted"/>
<dbReference type="Proteomes" id="UP000291422">
    <property type="component" value="Unassembled WGS sequence"/>
</dbReference>
<accession>A0A4Q4N5L3</accession>
<evidence type="ECO:0000313" key="1">
    <source>
        <dbReference type="EMBL" id="RYN70369.1"/>
    </source>
</evidence>
<dbReference type="InterPro" id="IPR036770">
    <property type="entry name" value="Ankyrin_rpt-contain_sf"/>
</dbReference>
<evidence type="ECO:0000313" key="2">
    <source>
        <dbReference type="Proteomes" id="UP000291422"/>
    </source>
</evidence>
<reference evidence="2" key="1">
    <citation type="journal article" date="2019" name="bioRxiv">
        <title>Genomics, evolutionary history and diagnostics of the Alternaria alternata species group including apple and Asian pear pathotypes.</title>
        <authorList>
            <person name="Armitage A.D."/>
            <person name="Cockerton H.M."/>
            <person name="Sreenivasaprasad S."/>
            <person name="Woodhall J.W."/>
            <person name="Lane C.R."/>
            <person name="Harrison R.J."/>
            <person name="Clarkson J.P."/>
        </authorList>
    </citation>
    <scope>NUCLEOTIDE SEQUENCE [LARGE SCALE GENOMIC DNA]</scope>
    <source>
        <strain evidence="2">FERA 1177</strain>
    </source>
</reference>
<dbReference type="AlphaFoldDB" id="A0A4Q4N5L3"/>
<gene>
    <name evidence="1" type="ORF">AA0117_g10605</name>
</gene>
<protein>
    <submittedName>
        <fullName evidence="1">Uncharacterized protein</fullName>
    </submittedName>
</protein>
<comment type="caution">
    <text evidence="1">The sequence shown here is derived from an EMBL/GenBank/DDBJ whole genome shotgun (WGS) entry which is preliminary data.</text>
</comment>
<sequence>MTSRFRLMDLPGELFDNVIAHYVHSVPVHDASATRAVSRAFDQAISYQMIHHLPKESFKRDGPIQNSSDLQDIFTNISAKYLGSPVRQRKNEPLVAFIHKCVDTVLGIEGKSSDDEMKARYLQDIIQYTTRGERHATYSLAIHPESSDNIDRPSQRVANLTSAAAVGSLVAVKHLLKKYVKSWPSSEYLKWNYNQGGLSDPIGAAASNGHVKVLQHLLNKLRPLVDQKSGLPRGSPQHELQQLNRRLYSIFCLAIRSKHCLTIQTLAEFAQKYKMSFGFYYDSYSPEQGDEWIKHAVRTGCVKTFQATISTIMGINPKAYKSLKDHYLKSAFWYSCRFGQGDILQYLIAQDRVLLQKHGRYGMKLAARHLCRNIITILLENGVSINDGKPVQEAIKYENISIVEFMIAHGAEVDAKVGAKADAKVDAVTHNSCLCS</sequence>
<dbReference type="EMBL" id="PDXD01000041">
    <property type="protein sequence ID" value="RYN70369.1"/>
    <property type="molecule type" value="Genomic_DNA"/>
</dbReference>
<organism evidence="1 2">
    <name type="scientific">Alternaria alternata</name>
    <name type="common">Alternaria rot fungus</name>
    <name type="synonym">Torula alternata</name>
    <dbReference type="NCBI Taxonomy" id="5599"/>
    <lineage>
        <taxon>Eukaryota</taxon>
        <taxon>Fungi</taxon>
        <taxon>Dikarya</taxon>
        <taxon>Ascomycota</taxon>
        <taxon>Pezizomycotina</taxon>
        <taxon>Dothideomycetes</taxon>
        <taxon>Pleosporomycetidae</taxon>
        <taxon>Pleosporales</taxon>
        <taxon>Pleosporineae</taxon>
        <taxon>Pleosporaceae</taxon>
        <taxon>Alternaria</taxon>
        <taxon>Alternaria sect. Alternaria</taxon>
        <taxon>Alternaria alternata complex</taxon>
    </lineage>
</organism>
<name>A0A4Q4N5L3_ALTAL</name>
<dbReference type="SMART" id="SM00248">
    <property type="entry name" value="ANK"/>
    <property type="match status" value="4"/>
</dbReference>
<dbReference type="Pfam" id="PF12796">
    <property type="entry name" value="Ank_2"/>
    <property type="match status" value="1"/>
</dbReference>
<dbReference type="Gene3D" id="1.25.40.20">
    <property type="entry name" value="Ankyrin repeat-containing domain"/>
    <property type="match status" value="1"/>
</dbReference>